<evidence type="ECO:0000313" key="10">
    <source>
        <dbReference type="Proteomes" id="UP000216024"/>
    </source>
</evidence>
<evidence type="ECO:0000256" key="3">
    <source>
        <dbReference type="ARBA" id="ARBA00022692"/>
    </source>
</evidence>
<comment type="subunit">
    <text evidence="8">The complex is composed of six subunits: RnfA, RnfB, RnfC, RnfD, RnfE and RnfG.</text>
</comment>
<accession>A0A267MPM6</accession>
<comment type="caution">
    <text evidence="9">The sequence shown here is derived from an EMBL/GenBank/DDBJ whole genome shotgun (WGS) entry which is preliminary data.</text>
</comment>
<dbReference type="GO" id="GO:0022900">
    <property type="term" value="P:electron transport chain"/>
    <property type="evidence" value="ECO:0007669"/>
    <property type="project" value="UniProtKB-UniRule"/>
</dbReference>
<feature type="transmembrane region" description="Helical" evidence="8">
    <location>
        <begin position="6"/>
        <end position="31"/>
    </location>
</feature>
<reference evidence="9 10" key="1">
    <citation type="submission" date="2017-06" db="EMBL/GenBank/DDBJ databases">
        <title>Draft genome sequence of anaerobic fermentative bacterium Anaeromicrobium sediminis DY2726D isolated from West Pacific Ocean sediments.</title>
        <authorList>
            <person name="Zeng X."/>
        </authorList>
    </citation>
    <scope>NUCLEOTIDE SEQUENCE [LARGE SCALE GENOMIC DNA]</scope>
    <source>
        <strain evidence="9 10">DY2726D</strain>
    </source>
</reference>
<keyword evidence="10" id="KW-1185">Reference proteome</keyword>
<keyword evidence="7 8" id="KW-0472">Membrane</keyword>
<dbReference type="PANTHER" id="PTHR30335">
    <property type="entry name" value="INTEGRAL MEMBRANE PROTEIN OF SOXR-REDUCING COMPLEX"/>
    <property type="match status" value="1"/>
</dbReference>
<evidence type="ECO:0000313" key="9">
    <source>
        <dbReference type="EMBL" id="PAB61382.1"/>
    </source>
</evidence>
<dbReference type="NCBIfam" id="TIGR01943">
    <property type="entry name" value="rnfA"/>
    <property type="match status" value="1"/>
</dbReference>
<evidence type="ECO:0000256" key="2">
    <source>
        <dbReference type="ARBA" id="ARBA00022448"/>
    </source>
</evidence>
<evidence type="ECO:0000256" key="6">
    <source>
        <dbReference type="ARBA" id="ARBA00022989"/>
    </source>
</evidence>
<name>A0A267MPM6_9FIRM</name>
<dbReference type="EMBL" id="NIBG01000001">
    <property type="protein sequence ID" value="PAB61382.1"/>
    <property type="molecule type" value="Genomic_DNA"/>
</dbReference>
<keyword evidence="5 8" id="KW-0249">Electron transport</keyword>
<comment type="subcellular location">
    <subcellularLocation>
        <location evidence="8">Cell membrane</location>
        <topology evidence="8">Multi-pass membrane protein</topology>
    </subcellularLocation>
    <subcellularLocation>
        <location evidence="1">Endomembrane system</location>
        <topology evidence="1">Multi-pass membrane protein</topology>
    </subcellularLocation>
</comment>
<dbReference type="NCBIfam" id="NF003481">
    <property type="entry name" value="PRK05151.1"/>
    <property type="match status" value="1"/>
</dbReference>
<sequence length="193" mass="20638">MSVTGLFVILVSGILVNNFVLSRFLGICPFLGVSKQVETASGMGMAVTFVMTLASIITYFIQHFILDAFGLGYLQTIAFILVIASLVQFVEMVVQKTSPTLYQALGVFLPLITTNCAVLGLTILNIQSNFNLIETIFNAIAASVGFTLAIVLFAGIREKLEISDVPAVFRGFPIALITASLMAIAFLGFAGLV</sequence>
<dbReference type="PANTHER" id="PTHR30335:SF0">
    <property type="entry name" value="ION-TRANSLOCATING OXIDOREDUCTASE COMPLEX SUBUNIT A"/>
    <property type="match status" value="1"/>
</dbReference>
<proteinExistence type="inferred from homology"/>
<comment type="similarity">
    <text evidence="8">Belongs to the NqrDE/RnfAE family.</text>
</comment>
<comment type="function">
    <text evidence="8">Part of a membrane-bound complex that couples electron transfer with translocation of ions across the membrane.</text>
</comment>
<dbReference type="GO" id="GO:0012505">
    <property type="term" value="C:endomembrane system"/>
    <property type="evidence" value="ECO:0007669"/>
    <property type="project" value="UniProtKB-SubCell"/>
</dbReference>
<feature type="transmembrane region" description="Helical" evidence="8">
    <location>
        <begin position="73"/>
        <end position="94"/>
    </location>
</feature>
<dbReference type="PIRSF" id="PIRSF006102">
    <property type="entry name" value="NQR_DE"/>
    <property type="match status" value="1"/>
</dbReference>
<keyword evidence="3 8" id="KW-0812">Transmembrane</keyword>
<feature type="transmembrane region" description="Helical" evidence="8">
    <location>
        <begin position="101"/>
        <end position="124"/>
    </location>
</feature>
<feature type="transmembrane region" description="Helical" evidence="8">
    <location>
        <begin position="43"/>
        <end position="61"/>
    </location>
</feature>
<keyword evidence="6 8" id="KW-1133">Transmembrane helix</keyword>
<dbReference type="InterPro" id="IPR003667">
    <property type="entry name" value="NqrDE/RnfAE"/>
</dbReference>
<dbReference type="Pfam" id="PF02508">
    <property type="entry name" value="Rnf-Nqr"/>
    <property type="match status" value="1"/>
</dbReference>
<feature type="transmembrane region" description="Helical" evidence="8">
    <location>
        <begin position="168"/>
        <end position="192"/>
    </location>
</feature>
<dbReference type="InterPro" id="IPR050133">
    <property type="entry name" value="NqrDE/RnfAE_oxidrdctase"/>
</dbReference>
<dbReference type="GO" id="GO:0005886">
    <property type="term" value="C:plasma membrane"/>
    <property type="evidence" value="ECO:0007669"/>
    <property type="project" value="UniProtKB-SubCell"/>
</dbReference>
<evidence type="ECO:0000256" key="7">
    <source>
        <dbReference type="ARBA" id="ARBA00023136"/>
    </source>
</evidence>
<organism evidence="9 10">
    <name type="scientific">Anaeromicrobium sediminis</name>
    <dbReference type="NCBI Taxonomy" id="1478221"/>
    <lineage>
        <taxon>Bacteria</taxon>
        <taxon>Bacillati</taxon>
        <taxon>Bacillota</taxon>
        <taxon>Clostridia</taxon>
        <taxon>Peptostreptococcales</taxon>
        <taxon>Thermotaleaceae</taxon>
        <taxon>Anaeromicrobium</taxon>
    </lineage>
</organism>
<dbReference type="RefSeq" id="WP_095130743.1">
    <property type="nucleotide sequence ID" value="NZ_NIBG01000001.1"/>
</dbReference>
<dbReference type="Proteomes" id="UP000216024">
    <property type="component" value="Unassembled WGS sequence"/>
</dbReference>
<evidence type="ECO:0000256" key="1">
    <source>
        <dbReference type="ARBA" id="ARBA00004127"/>
    </source>
</evidence>
<evidence type="ECO:0000256" key="4">
    <source>
        <dbReference type="ARBA" id="ARBA00022967"/>
    </source>
</evidence>
<dbReference type="OrthoDB" id="9803631at2"/>
<protein>
    <recommendedName>
        <fullName evidence="8">Ion-translocating oxidoreductase complex subunit A</fullName>
        <ecNumber evidence="8">7.-.-.-</ecNumber>
    </recommendedName>
    <alternativeName>
        <fullName evidence="8">Rnf electron transport complex subunit A</fullName>
    </alternativeName>
</protein>
<feature type="transmembrane region" description="Helical" evidence="8">
    <location>
        <begin position="136"/>
        <end position="156"/>
    </location>
</feature>
<evidence type="ECO:0000256" key="5">
    <source>
        <dbReference type="ARBA" id="ARBA00022982"/>
    </source>
</evidence>
<keyword evidence="8" id="KW-1003">Cell membrane</keyword>
<dbReference type="InterPro" id="IPR011293">
    <property type="entry name" value="Ion_transpt_RnfA/RsxA"/>
</dbReference>
<evidence type="ECO:0000256" key="8">
    <source>
        <dbReference type="HAMAP-Rule" id="MF_00459"/>
    </source>
</evidence>
<dbReference type="HAMAP" id="MF_00459">
    <property type="entry name" value="RsxA_RnfA"/>
    <property type="match status" value="1"/>
</dbReference>
<gene>
    <name evidence="8" type="primary">rnfA</name>
    <name evidence="9" type="ORF">CCE28_02840</name>
</gene>
<dbReference type="EC" id="7.-.-.-" evidence="8"/>
<keyword evidence="4 8" id="KW-1278">Translocase</keyword>
<keyword evidence="2 8" id="KW-0813">Transport</keyword>
<dbReference type="AlphaFoldDB" id="A0A267MPM6"/>